<protein>
    <submittedName>
        <fullName evidence="1">Uncharacterized protein</fullName>
    </submittedName>
</protein>
<accession>A0ACB8FRG1</accession>
<organism evidence="1 2">
    <name type="scientific">Sphaerodactylus townsendi</name>
    <dbReference type="NCBI Taxonomy" id="933632"/>
    <lineage>
        <taxon>Eukaryota</taxon>
        <taxon>Metazoa</taxon>
        <taxon>Chordata</taxon>
        <taxon>Craniata</taxon>
        <taxon>Vertebrata</taxon>
        <taxon>Euteleostomi</taxon>
        <taxon>Lepidosauria</taxon>
        <taxon>Squamata</taxon>
        <taxon>Bifurcata</taxon>
        <taxon>Gekkota</taxon>
        <taxon>Sphaerodactylidae</taxon>
        <taxon>Sphaerodactylus</taxon>
    </lineage>
</organism>
<proteinExistence type="predicted"/>
<sequence>MRLLPLLLLLLAGERGERQGARQVASCPQQQQPPRRLSGRDKREMQREILALLGLPGRAGTRHSPPPHPSAAPLFMLDLYRAMASQDDDDDAPSWAPQRRVLDGADTVMSFVNDRERFCLEGVPVSSGLMVHCVASARKGRTSRAKGPAGWEQAERKFLGGAREAGQGKDAALFDVL</sequence>
<evidence type="ECO:0000313" key="2">
    <source>
        <dbReference type="Proteomes" id="UP000827872"/>
    </source>
</evidence>
<gene>
    <name evidence="1" type="ORF">K3G42_026226</name>
</gene>
<name>A0ACB8FRG1_9SAUR</name>
<keyword evidence="2" id="KW-1185">Reference proteome</keyword>
<dbReference type="EMBL" id="CM037619">
    <property type="protein sequence ID" value="KAH8007862.1"/>
    <property type="molecule type" value="Genomic_DNA"/>
</dbReference>
<evidence type="ECO:0000313" key="1">
    <source>
        <dbReference type="EMBL" id="KAH8007862.1"/>
    </source>
</evidence>
<reference evidence="1" key="1">
    <citation type="submission" date="2021-08" db="EMBL/GenBank/DDBJ databases">
        <title>The first chromosome-level gecko genome reveals the dynamic sex chromosomes of Neotropical dwarf geckos (Sphaerodactylidae: Sphaerodactylus).</title>
        <authorList>
            <person name="Pinto B.J."/>
            <person name="Keating S.E."/>
            <person name="Gamble T."/>
        </authorList>
    </citation>
    <scope>NUCLEOTIDE SEQUENCE</scope>
    <source>
        <strain evidence="1">TG3544</strain>
    </source>
</reference>
<dbReference type="Proteomes" id="UP000827872">
    <property type="component" value="Linkage Group LG06"/>
</dbReference>
<comment type="caution">
    <text evidence="1">The sequence shown here is derived from an EMBL/GenBank/DDBJ whole genome shotgun (WGS) entry which is preliminary data.</text>
</comment>